<dbReference type="SUPFAM" id="SSF53067">
    <property type="entry name" value="Actin-like ATPase domain"/>
    <property type="match status" value="2"/>
</dbReference>
<reference evidence="9 10" key="1">
    <citation type="submission" date="2015-11" db="EMBL/GenBank/DDBJ databases">
        <title>Description and complete genome sequence of a novel strain predominating in hypersaline microbial mats and representing a new family of the Bacteriodetes phylum.</title>
        <authorList>
            <person name="Spring S."/>
            <person name="Bunk B."/>
            <person name="Sproer C."/>
            <person name="Klenk H.-P."/>
        </authorList>
    </citation>
    <scope>NUCLEOTIDE SEQUENCE [LARGE SCALE GENOMIC DNA]</scope>
    <source>
        <strain evidence="9 10">L21-Spi-D4</strain>
    </source>
</reference>
<keyword evidence="4 5" id="KW-0131">Cell cycle</keyword>
<dbReference type="GO" id="GO:0009898">
    <property type="term" value="C:cytoplasmic side of plasma membrane"/>
    <property type="evidence" value="ECO:0007669"/>
    <property type="project" value="UniProtKB-UniRule"/>
</dbReference>
<dbReference type="KEGG" id="blq:L21SP5_01521"/>
<dbReference type="NCBIfam" id="TIGR01174">
    <property type="entry name" value="ftsA"/>
    <property type="match status" value="1"/>
</dbReference>
<gene>
    <name evidence="5 9" type="primary">ftsA</name>
    <name evidence="9" type="ORF">L21SP5_01521</name>
</gene>
<organism evidence="9 10">
    <name type="scientific">Salinivirga cyanobacteriivorans</name>
    <dbReference type="NCBI Taxonomy" id="1307839"/>
    <lineage>
        <taxon>Bacteria</taxon>
        <taxon>Pseudomonadati</taxon>
        <taxon>Bacteroidota</taxon>
        <taxon>Bacteroidia</taxon>
        <taxon>Bacteroidales</taxon>
        <taxon>Salinivirgaceae</taxon>
        <taxon>Salinivirga</taxon>
    </lineage>
</organism>
<dbReference type="Gene3D" id="3.30.1490.110">
    <property type="match status" value="1"/>
</dbReference>
<feature type="domain" description="SHS2" evidence="8">
    <location>
        <begin position="8"/>
        <end position="196"/>
    </location>
</feature>
<dbReference type="CDD" id="cd24048">
    <property type="entry name" value="ASKHA_NBD_FtsA"/>
    <property type="match status" value="1"/>
</dbReference>
<proteinExistence type="inferred from homology"/>
<dbReference type="InterPro" id="IPR043129">
    <property type="entry name" value="ATPase_NBD"/>
</dbReference>
<dbReference type="Gene3D" id="3.30.420.40">
    <property type="match status" value="2"/>
</dbReference>
<protein>
    <recommendedName>
        <fullName evidence="5 6">Cell division protein FtsA</fullName>
    </recommendedName>
</protein>
<evidence type="ECO:0000256" key="5">
    <source>
        <dbReference type="HAMAP-Rule" id="MF_02033"/>
    </source>
</evidence>
<dbReference type="Proteomes" id="UP000064893">
    <property type="component" value="Chromosome"/>
</dbReference>
<comment type="subcellular location">
    <subcellularLocation>
        <location evidence="5">Cell membrane</location>
        <topology evidence="5">Peripheral membrane protein</topology>
        <orientation evidence="5">Cytoplasmic side</orientation>
    </subcellularLocation>
    <text evidence="5">Localizes to the Z ring in an FtsZ-dependent manner. Targeted to the membrane through a conserved C-terminal amphipathic helix.</text>
</comment>
<evidence type="ECO:0000259" key="8">
    <source>
        <dbReference type="SMART" id="SM00842"/>
    </source>
</evidence>
<keyword evidence="3 5" id="KW-0472">Membrane</keyword>
<dbReference type="InterPro" id="IPR050696">
    <property type="entry name" value="FtsA/MreB"/>
</dbReference>
<comment type="similarity">
    <text evidence="5 6">Belongs to the FtsA/MreB family.</text>
</comment>
<dbReference type="RefSeq" id="WP_081421469.1">
    <property type="nucleotide sequence ID" value="NZ_CP013118.1"/>
</dbReference>
<comment type="subunit">
    <text evidence="5">Self-interacts. Interacts with FtsZ.</text>
</comment>
<dbReference type="PANTHER" id="PTHR32432">
    <property type="entry name" value="CELL DIVISION PROTEIN FTSA-RELATED"/>
    <property type="match status" value="1"/>
</dbReference>
<evidence type="ECO:0000256" key="7">
    <source>
        <dbReference type="SAM" id="MobiDB-lite"/>
    </source>
</evidence>
<feature type="compositionally biased region" description="Basic and acidic residues" evidence="7">
    <location>
        <begin position="405"/>
        <end position="416"/>
    </location>
</feature>
<dbReference type="AlphaFoldDB" id="A0A0S2HYQ6"/>
<dbReference type="SMART" id="SM00842">
    <property type="entry name" value="FtsA"/>
    <property type="match status" value="1"/>
</dbReference>
<evidence type="ECO:0000256" key="2">
    <source>
        <dbReference type="ARBA" id="ARBA00022618"/>
    </source>
</evidence>
<dbReference type="PANTHER" id="PTHR32432:SF4">
    <property type="entry name" value="CELL DIVISION PROTEIN FTSA"/>
    <property type="match status" value="1"/>
</dbReference>
<dbReference type="GO" id="GO:0043093">
    <property type="term" value="P:FtsZ-dependent cytokinesis"/>
    <property type="evidence" value="ECO:0007669"/>
    <property type="project" value="UniProtKB-UniRule"/>
</dbReference>
<evidence type="ECO:0000313" key="9">
    <source>
        <dbReference type="EMBL" id="ALO15169.1"/>
    </source>
</evidence>
<dbReference type="GO" id="GO:0032153">
    <property type="term" value="C:cell division site"/>
    <property type="evidence" value="ECO:0007669"/>
    <property type="project" value="UniProtKB-UniRule"/>
</dbReference>
<keyword evidence="10" id="KW-1185">Reference proteome</keyword>
<dbReference type="InterPro" id="IPR020823">
    <property type="entry name" value="Cell_div_FtsA"/>
</dbReference>
<dbReference type="PATRIC" id="fig|1307839.3.peg.1621"/>
<dbReference type="EMBL" id="CP013118">
    <property type="protein sequence ID" value="ALO15169.1"/>
    <property type="molecule type" value="Genomic_DNA"/>
</dbReference>
<dbReference type="PIRSF" id="PIRSF003101">
    <property type="entry name" value="FtsA"/>
    <property type="match status" value="1"/>
</dbReference>
<evidence type="ECO:0000256" key="4">
    <source>
        <dbReference type="ARBA" id="ARBA00023306"/>
    </source>
</evidence>
<sequence>MAQKNSIISAIDIGTTKIVAIIGRKTDSGKFEILGVGRHDSKGVRRGEVLNIEETVRSIQAAVDEAESNAGLKIKEVYVGIAGAHIRSQRTSGYIQLGSDEEEITEAHTNELMDQMYNTAVNMGEEIIHVLPQGYTVDDAVGVENPIGVAGKRLEGNFHVVIGKISAANNIKKCVTRVGLKVKKLVMEPLASSRAVLSNDELEAGVAMIDIGGGTTDLAVYRDNCIVHTAVIPLGGYSVTSDIKEGCKIVLRYAEKLKKEFGRALVNSSDKNKVVKIPGINGMPHKEISFVHLAGIIQARMEEIIEQVIYHLDSNNLRGSLGAGIVVTGGGSMLKTLPQLMSYKTGQMARVGKPRVAATGDSSEIVHDPALATAIGLIMEGHDDLNGKNKNKESNNLFDFETPVAEEKTEETENKQETTQQKNGKNIKNKVKTLFGDLFDLDDTQM</sequence>
<dbReference type="Pfam" id="PF02491">
    <property type="entry name" value="SHS2_FTSA"/>
    <property type="match status" value="1"/>
</dbReference>
<evidence type="ECO:0000256" key="3">
    <source>
        <dbReference type="ARBA" id="ARBA00023136"/>
    </source>
</evidence>
<name>A0A0S2HYQ6_9BACT</name>
<keyword evidence="1 5" id="KW-1003">Cell membrane</keyword>
<evidence type="ECO:0000256" key="1">
    <source>
        <dbReference type="ARBA" id="ARBA00022475"/>
    </source>
</evidence>
<dbReference type="InterPro" id="IPR003494">
    <property type="entry name" value="SHS2_FtsA"/>
</dbReference>
<accession>A0A0S2HYQ6</accession>
<dbReference type="HAMAP" id="MF_02033">
    <property type="entry name" value="FtsA"/>
    <property type="match status" value="1"/>
</dbReference>
<evidence type="ECO:0000313" key="10">
    <source>
        <dbReference type="Proteomes" id="UP000064893"/>
    </source>
</evidence>
<evidence type="ECO:0000256" key="6">
    <source>
        <dbReference type="PIRNR" id="PIRNR003101"/>
    </source>
</evidence>
<feature type="region of interest" description="Disordered" evidence="7">
    <location>
        <begin position="386"/>
        <end position="425"/>
    </location>
</feature>
<comment type="function">
    <text evidence="5 6">Cell division protein that is involved in the assembly of the Z ring. May serve as a membrane anchor for the Z ring.</text>
</comment>
<dbReference type="STRING" id="1307839.L21SP5_01521"/>
<dbReference type="OrthoDB" id="9768127at2"/>
<dbReference type="Pfam" id="PF14450">
    <property type="entry name" value="FtsA"/>
    <property type="match status" value="1"/>
</dbReference>
<keyword evidence="2 5" id="KW-0132">Cell division</keyword>